<evidence type="ECO:0000313" key="2">
    <source>
        <dbReference type="EMBL" id="MFC7339160.1"/>
    </source>
</evidence>
<gene>
    <name evidence="2" type="ORF">ACFQY0_18345</name>
</gene>
<dbReference type="SUPFAM" id="SSF53335">
    <property type="entry name" value="S-adenosyl-L-methionine-dependent methyltransferases"/>
    <property type="match status" value="1"/>
</dbReference>
<dbReference type="EMBL" id="JBHTBS010000013">
    <property type="protein sequence ID" value="MFC7339160.1"/>
    <property type="molecule type" value="Genomic_DNA"/>
</dbReference>
<dbReference type="PANTHER" id="PTHR43317:SF3">
    <property type="entry name" value="BLR2883 PROTEIN"/>
    <property type="match status" value="1"/>
</dbReference>
<sequence length="229" mass="25708">MKPFVNLAEARLPDGTLFSLHKHDGKFYLKYNGLDLMSTALTFSEQLLAEKGCEGLLEGNPSRPKDPQVLIGGLGMGFTLKRVLELIGRPATVEVAELVPEIIEWNRTFLVEHNGPLLEDERTKIYLGDLYDLIMKGRAGSYDAILIDIDDTPEMLITEVNGRLYTPGFLEKIKQALRPGGCVAYWLAMPTPRFEKGLQKAGFKVQAFPAKPHEKSKRTRHCIYLAHPK</sequence>
<dbReference type="Proteomes" id="UP001596472">
    <property type="component" value="Unassembled WGS sequence"/>
</dbReference>
<reference evidence="3" key="1">
    <citation type="journal article" date="2019" name="Int. J. Syst. Evol. Microbiol.">
        <title>The Global Catalogue of Microorganisms (GCM) 10K type strain sequencing project: providing services to taxonomists for standard genome sequencing and annotation.</title>
        <authorList>
            <consortium name="The Broad Institute Genomics Platform"/>
            <consortium name="The Broad Institute Genome Sequencing Center for Infectious Disease"/>
            <person name="Wu L."/>
            <person name="Ma J."/>
        </authorList>
    </citation>
    <scope>NUCLEOTIDE SEQUENCE [LARGE SCALE GENOMIC DNA]</scope>
    <source>
        <strain evidence="3">CGMCC 4.1467</strain>
    </source>
</reference>
<protein>
    <submittedName>
        <fullName evidence="2">Spermine synthase</fullName>
    </submittedName>
</protein>
<name>A0ABW2LC26_9BACT</name>
<dbReference type="Pfam" id="PF01564">
    <property type="entry name" value="Spermine_synth"/>
    <property type="match status" value="1"/>
</dbReference>
<organism evidence="2 3">
    <name type="scientific">Haloferula chungangensis</name>
    <dbReference type="NCBI Taxonomy" id="1048331"/>
    <lineage>
        <taxon>Bacteria</taxon>
        <taxon>Pseudomonadati</taxon>
        <taxon>Verrucomicrobiota</taxon>
        <taxon>Verrucomicrobiia</taxon>
        <taxon>Verrucomicrobiales</taxon>
        <taxon>Verrucomicrobiaceae</taxon>
        <taxon>Haloferula</taxon>
    </lineage>
</organism>
<keyword evidence="3" id="KW-1185">Reference proteome</keyword>
<proteinExistence type="predicted"/>
<dbReference type="RefSeq" id="WP_379715435.1">
    <property type="nucleotide sequence ID" value="NZ_JBHTBS010000013.1"/>
</dbReference>
<accession>A0ABW2LC26</accession>
<dbReference type="PANTHER" id="PTHR43317">
    <property type="entry name" value="THERMOSPERMINE SYNTHASE ACAULIS5"/>
    <property type="match status" value="1"/>
</dbReference>
<keyword evidence="1" id="KW-0620">Polyamine biosynthesis</keyword>
<evidence type="ECO:0000256" key="1">
    <source>
        <dbReference type="ARBA" id="ARBA00023115"/>
    </source>
</evidence>
<dbReference type="InterPro" id="IPR029063">
    <property type="entry name" value="SAM-dependent_MTases_sf"/>
</dbReference>
<dbReference type="Gene3D" id="3.40.50.150">
    <property type="entry name" value="Vaccinia Virus protein VP39"/>
    <property type="match status" value="1"/>
</dbReference>
<evidence type="ECO:0000313" key="3">
    <source>
        <dbReference type="Proteomes" id="UP001596472"/>
    </source>
</evidence>
<comment type="caution">
    <text evidence="2">The sequence shown here is derived from an EMBL/GenBank/DDBJ whole genome shotgun (WGS) entry which is preliminary data.</text>
</comment>